<dbReference type="AlphaFoldDB" id="A0A3B0TMT4"/>
<name>A0A3B0TMT4_9ZZZZ</name>
<feature type="domain" description="Phosphoribosyltransferase" evidence="2">
    <location>
        <begin position="123"/>
        <end position="198"/>
    </location>
</feature>
<dbReference type="GO" id="GO:0016757">
    <property type="term" value="F:glycosyltransferase activity"/>
    <property type="evidence" value="ECO:0007669"/>
    <property type="project" value="UniProtKB-KW"/>
</dbReference>
<evidence type="ECO:0000256" key="1">
    <source>
        <dbReference type="ARBA" id="ARBA00008007"/>
    </source>
</evidence>
<sequence>MACFGCNAHLNRGEQYLCTVCRNNLPLTEYSFNDENRVDRIFYGRINVKKASSFLFYTENGIVRQLIHHLKYKNQEEIGIFLGNWYGQMLKEDLFLKTIDAVVPVPLHRKKLKKRGYNQVAKFAERLAQHLSAEYVDHVLTKTANTKTQTTKSRIGRWQNTKDLYTLSDNMYLKNKNVLLVDDVITSGATMEICAKALYETEGITIYISSMAVVPQFQ</sequence>
<protein>
    <submittedName>
        <fullName evidence="3">Competence protein F homolog, phosphoribosyltransferase domain protein YhgH required for utilization of DNA as sole source of carbon and energy</fullName>
    </submittedName>
</protein>
<comment type="similarity">
    <text evidence="1">Belongs to the ComF/GntX family.</text>
</comment>
<reference evidence="3" key="1">
    <citation type="submission" date="2018-06" db="EMBL/GenBank/DDBJ databases">
        <authorList>
            <person name="Zhirakovskaya E."/>
        </authorList>
    </citation>
    <scope>NUCLEOTIDE SEQUENCE</scope>
</reference>
<gene>
    <name evidence="3" type="ORF">MNBD_BACTEROID03-2004</name>
</gene>
<evidence type="ECO:0000313" key="3">
    <source>
        <dbReference type="EMBL" id="VAW17960.1"/>
    </source>
</evidence>
<keyword evidence="3" id="KW-0328">Glycosyltransferase</keyword>
<dbReference type="CDD" id="cd06223">
    <property type="entry name" value="PRTases_typeI"/>
    <property type="match status" value="1"/>
</dbReference>
<dbReference type="EMBL" id="UOEL01000147">
    <property type="protein sequence ID" value="VAW17960.1"/>
    <property type="molecule type" value="Genomic_DNA"/>
</dbReference>
<dbReference type="Pfam" id="PF00156">
    <property type="entry name" value="Pribosyltran"/>
    <property type="match status" value="1"/>
</dbReference>
<dbReference type="SUPFAM" id="SSF53271">
    <property type="entry name" value="PRTase-like"/>
    <property type="match status" value="1"/>
</dbReference>
<organism evidence="3">
    <name type="scientific">hydrothermal vent metagenome</name>
    <dbReference type="NCBI Taxonomy" id="652676"/>
    <lineage>
        <taxon>unclassified sequences</taxon>
        <taxon>metagenomes</taxon>
        <taxon>ecological metagenomes</taxon>
    </lineage>
</organism>
<dbReference type="InterPro" id="IPR000836">
    <property type="entry name" value="PRTase_dom"/>
</dbReference>
<accession>A0A3B0TMT4</accession>
<dbReference type="PANTHER" id="PTHR47505">
    <property type="entry name" value="DNA UTILIZATION PROTEIN YHGH"/>
    <property type="match status" value="1"/>
</dbReference>
<dbReference type="PANTHER" id="PTHR47505:SF1">
    <property type="entry name" value="DNA UTILIZATION PROTEIN YHGH"/>
    <property type="match status" value="1"/>
</dbReference>
<dbReference type="InterPro" id="IPR051910">
    <property type="entry name" value="ComF/GntX_DNA_util-trans"/>
</dbReference>
<evidence type="ECO:0000259" key="2">
    <source>
        <dbReference type="Pfam" id="PF00156"/>
    </source>
</evidence>
<proteinExistence type="inferred from homology"/>
<dbReference type="Gene3D" id="3.40.50.2020">
    <property type="match status" value="1"/>
</dbReference>
<keyword evidence="3" id="KW-0808">Transferase</keyword>
<dbReference type="InterPro" id="IPR029057">
    <property type="entry name" value="PRTase-like"/>
</dbReference>